<dbReference type="PANTHER" id="PTHR30203">
    <property type="entry name" value="OUTER MEMBRANE CATION EFFLUX PROTEIN"/>
    <property type="match status" value="1"/>
</dbReference>
<evidence type="ECO:0000313" key="3">
    <source>
        <dbReference type="EMBL" id="TWU28011.1"/>
    </source>
</evidence>
<evidence type="ECO:0000256" key="1">
    <source>
        <dbReference type="SAM" id="MobiDB-lite"/>
    </source>
</evidence>
<sequence length="1034" mass="116251" precursor="true">MRTENRKRKRLRRLAFMAILVQSLAGCSQTQHRLNADREAYCTIAERNHDPRWSESDISIDMDPRSRYFDPYNPDCSPMPQDDPASHRYMHCVDGKQGWKHWGRNGVRAQLTNPQWRVQLGEYAELTEQNEVKLDVDSAVRLAYVNSPLNQNALETLYLTSLDVTGERFRLDTQFFGGTGLAYRHQGNQTPGAIGFDPFLNRYVVTGPFNTPEINRLTVTNDLSASRRFATAGEVLVGFANSFAFEFTGNDVSLASSLANFSFIQPLLRGAGRDVALEQLTLSERRLLANLRAYSQFRQGFFTQIVIGELGVTGPQRFGPTTNLQSFSGFGGVNGYLGLLQQAQQIRNTEDNLRLQLRTLDRLEALYENELIDIVQVDQFRQNIELTRANLLDQTNGLQLTIDNYTTQVLGLPSDLPIELDEDLVKQFQLIPTETVSLAEKLLELQQRIGNIGELFSLTARLEMLAEQIPGLAEQNFVDVDLALRQLKGIVDATGRQLLDLPSDLTGVEAVLEDTDVAKLVENFDLLPKDSTTFATGQGGRDKLAEQFAEASKRLDDFLDSMTEEDLAGRIDSNAEWFADILSLSRSVVLIQSAAGDLASEPERVLADAERLIEPARELFAVARGDLDRMEEIAPERERFMRDDEKARFRGDRVKLHERLSDLESGDSGLENTISDLNRLRDGHSIEQRTATIRGLTGWIQSYLQLVERLALVPAQARLEVVTVDDVELEPEAAFQIALENRLDFMNGRAALVDRWRAIQVAADALQSDLSITGSGDVRTATNNPVDFRASTSRLRLGVEFDAPLARLLERNGYREALIDYQRNRRNLIQSQDQLQLGLRALLRTLQQRKLQLEIQRRAVTIALRRVDQTELSLLTPPPQGQPGARPQINPTTAINLLAAQSSLQNSQNSFLAAWLNYYTARIRLYRELGVMQLDPTGKWIENSVEFESDDPSNATSDVLEPLPPPVPIEVFEFDAPAQQDLSQQDLTQQVREPVRSGPVAVSERGTEEASEFETKLHPFVRLAEKIAGFEKKQ</sequence>
<dbReference type="InterPro" id="IPR010131">
    <property type="entry name" value="MdtP/NodT-like"/>
</dbReference>
<dbReference type="EMBL" id="SJPV01000032">
    <property type="protein sequence ID" value="TWU28011.1"/>
    <property type="molecule type" value="Genomic_DNA"/>
</dbReference>
<dbReference type="SUPFAM" id="SSF56954">
    <property type="entry name" value="Outer membrane efflux proteins (OEP)"/>
    <property type="match status" value="2"/>
</dbReference>
<dbReference type="GO" id="GO:0015562">
    <property type="term" value="F:efflux transmembrane transporter activity"/>
    <property type="evidence" value="ECO:0007669"/>
    <property type="project" value="InterPro"/>
</dbReference>
<evidence type="ECO:0000313" key="4">
    <source>
        <dbReference type="Proteomes" id="UP000319143"/>
    </source>
</evidence>
<accession>A0A5C6CX46</accession>
<feature type="chain" id="PRO_5023031555" evidence="2">
    <location>
        <begin position="26"/>
        <end position="1034"/>
    </location>
</feature>
<reference evidence="3 4" key="1">
    <citation type="submission" date="2019-02" db="EMBL/GenBank/DDBJ databases">
        <title>Deep-cultivation of Planctomycetes and their phenomic and genomic characterization uncovers novel biology.</title>
        <authorList>
            <person name="Wiegand S."/>
            <person name="Jogler M."/>
            <person name="Boedeker C."/>
            <person name="Pinto D."/>
            <person name="Vollmers J."/>
            <person name="Rivas-Marin E."/>
            <person name="Kohn T."/>
            <person name="Peeters S.H."/>
            <person name="Heuer A."/>
            <person name="Rast P."/>
            <person name="Oberbeckmann S."/>
            <person name="Bunk B."/>
            <person name="Jeske O."/>
            <person name="Meyerdierks A."/>
            <person name="Storesund J.E."/>
            <person name="Kallscheuer N."/>
            <person name="Luecker S."/>
            <person name="Lage O.M."/>
            <person name="Pohl T."/>
            <person name="Merkel B.J."/>
            <person name="Hornburger P."/>
            <person name="Mueller R.-W."/>
            <person name="Bruemmer F."/>
            <person name="Labrenz M."/>
            <person name="Spormann A.M."/>
            <person name="Op Den Camp H."/>
            <person name="Overmann J."/>
            <person name="Amann R."/>
            <person name="Jetten M.S.M."/>
            <person name="Mascher T."/>
            <person name="Medema M.H."/>
            <person name="Devos D.P."/>
            <person name="Kaster A.-K."/>
            <person name="Ovreas L."/>
            <person name="Rohde M."/>
            <person name="Galperin M.Y."/>
            <person name="Jogler C."/>
        </authorList>
    </citation>
    <scope>NUCLEOTIDE SEQUENCE [LARGE SCALE GENOMIC DNA]</scope>
    <source>
        <strain evidence="3 4">Poly41</strain>
    </source>
</reference>
<dbReference type="RefSeq" id="WP_197231960.1">
    <property type="nucleotide sequence ID" value="NZ_SJPV01000032.1"/>
</dbReference>
<dbReference type="AlphaFoldDB" id="A0A5C6CX46"/>
<proteinExistence type="predicted"/>
<organism evidence="3 4">
    <name type="scientific">Novipirellula artificiosorum</name>
    <dbReference type="NCBI Taxonomy" id="2528016"/>
    <lineage>
        <taxon>Bacteria</taxon>
        <taxon>Pseudomonadati</taxon>
        <taxon>Planctomycetota</taxon>
        <taxon>Planctomycetia</taxon>
        <taxon>Pirellulales</taxon>
        <taxon>Pirellulaceae</taxon>
        <taxon>Novipirellula</taxon>
    </lineage>
</organism>
<comment type="caution">
    <text evidence="3">The sequence shown here is derived from an EMBL/GenBank/DDBJ whole genome shotgun (WGS) entry which is preliminary data.</text>
</comment>
<dbReference type="PROSITE" id="PS51257">
    <property type="entry name" value="PROKAR_LIPOPROTEIN"/>
    <property type="match status" value="1"/>
</dbReference>
<feature type="region of interest" description="Disordered" evidence="1">
    <location>
        <begin position="980"/>
        <end position="1009"/>
    </location>
</feature>
<protein>
    <submittedName>
        <fullName evidence="3">Outer membrane efflux protein</fullName>
    </submittedName>
</protein>
<evidence type="ECO:0000256" key="2">
    <source>
        <dbReference type="SAM" id="SignalP"/>
    </source>
</evidence>
<dbReference type="PANTHER" id="PTHR30203:SF33">
    <property type="entry name" value="BLR4455 PROTEIN"/>
    <property type="match status" value="1"/>
</dbReference>
<keyword evidence="2" id="KW-0732">Signal</keyword>
<gene>
    <name evidence="3" type="ORF">Poly41_69510</name>
</gene>
<dbReference type="Gene3D" id="1.20.1600.10">
    <property type="entry name" value="Outer membrane efflux proteins (OEP)"/>
    <property type="match status" value="2"/>
</dbReference>
<dbReference type="Proteomes" id="UP000319143">
    <property type="component" value="Unassembled WGS sequence"/>
</dbReference>
<name>A0A5C6CX46_9BACT</name>
<feature type="compositionally biased region" description="Low complexity" evidence="1">
    <location>
        <begin position="980"/>
        <end position="990"/>
    </location>
</feature>
<feature type="signal peptide" evidence="2">
    <location>
        <begin position="1"/>
        <end position="25"/>
    </location>
</feature>
<keyword evidence="4" id="KW-1185">Reference proteome</keyword>